<dbReference type="SUPFAM" id="SSF117281">
    <property type="entry name" value="Kelch motif"/>
    <property type="match status" value="2"/>
</dbReference>
<feature type="compositionally biased region" description="Basic and acidic residues" evidence="14">
    <location>
        <begin position="1"/>
        <end position="16"/>
    </location>
</feature>
<keyword evidence="7" id="KW-0489">Methyltransferase</keyword>
<dbReference type="PANTHER" id="PTHR46529:SF1">
    <property type="entry name" value="TRNA WYBUTOSINE-SYNTHESIZING PROTEIN 4"/>
    <property type="match status" value="1"/>
</dbReference>
<accession>A0ABD3T564</accession>
<dbReference type="PANTHER" id="PTHR46529">
    <property type="entry name" value="TRNA WYBUTOSINE-SYNTHESIZING PROTEIN 4"/>
    <property type="match status" value="1"/>
</dbReference>
<comment type="catalytic activity">
    <reaction evidence="13">
        <text>7-[(3S)-(3-amino-3-methoxycarbonyl)propyl]wyosine(37) in tRNA(Phe) + S-adenosyl-L-methionine + CO2 = wybutosine(37) in tRNA(Phe) + S-adenosyl-L-homocysteine + 2 H(+)</text>
        <dbReference type="Rhea" id="RHEA:37119"/>
        <dbReference type="Rhea" id="RHEA-COMP:11844"/>
        <dbReference type="Rhea" id="RHEA-COMP:11847"/>
        <dbReference type="ChEBI" id="CHEBI:15378"/>
        <dbReference type="ChEBI" id="CHEBI:16526"/>
        <dbReference type="ChEBI" id="CHEBI:57856"/>
        <dbReference type="ChEBI" id="CHEBI:59789"/>
        <dbReference type="ChEBI" id="CHEBI:73544"/>
        <dbReference type="ChEBI" id="CHEBI:74275"/>
        <dbReference type="EC" id="2.3.1.231"/>
    </reaction>
</comment>
<keyword evidence="8" id="KW-0808">Transferase</keyword>
<evidence type="ECO:0000256" key="11">
    <source>
        <dbReference type="ARBA" id="ARBA00029750"/>
    </source>
</evidence>
<dbReference type="SUPFAM" id="SSF53335">
    <property type="entry name" value="S-adenosyl-L-methionine-dependent methyltransferases"/>
    <property type="match status" value="1"/>
</dbReference>
<evidence type="ECO:0000256" key="12">
    <source>
        <dbReference type="ARBA" id="ARBA00030847"/>
    </source>
</evidence>
<organism evidence="15 16">
    <name type="scientific">Sinanodonta woodiana</name>
    <name type="common">Chinese pond mussel</name>
    <name type="synonym">Anodonta woodiana</name>
    <dbReference type="NCBI Taxonomy" id="1069815"/>
    <lineage>
        <taxon>Eukaryota</taxon>
        <taxon>Metazoa</taxon>
        <taxon>Spiralia</taxon>
        <taxon>Lophotrochozoa</taxon>
        <taxon>Mollusca</taxon>
        <taxon>Bivalvia</taxon>
        <taxon>Autobranchia</taxon>
        <taxon>Heteroconchia</taxon>
        <taxon>Palaeoheterodonta</taxon>
        <taxon>Unionida</taxon>
        <taxon>Unionoidea</taxon>
        <taxon>Unionidae</taxon>
        <taxon>Unioninae</taxon>
        <taxon>Sinanodonta</taxon>
    </lineage>
</organism>
<evidence type="ECO:0000256" key="14">
    <source>
        <dbReference type="SAM" id="MobiDB-lite"/>
    </source>
</evidence>
<keyword evidence="10" id="KW-0819">tRNA processing</keyword>
<dbReference type="EC" id="2.3.1.231" evidence="4"/>
<name>A0ABD3T564_SINWO</name>
<evidence type="ECO:0000256" key="1">
    <source>
        <dbReference type="ARBA" id="ARBA00001806"/>
    </source>
</evidence>
<evidence type="ECO:0000256" key="13">
    <source>
        <dbReference type="ARBA" id="ARBA00049250"/>
    </source>
</evidence>
<dbReference type="FunFam" id="3.40.50.150:FF:000207">
    <property type="entry name" value="Leucine carboxyl methyltransferase 2"/>
    <property type="match status" value="1"/>
</dbReference>
<keyword evidence="16" id="KW-1185">Reference proteome</keyword>
<evidence type="ECO:0000256" key="2">
    <source>
        <dbReference type="ARBA" id="ARBA00004797"/>
    </source>
</evidence>
<dbReference type="GO" id="GO:0008168">
    <property type="term" value="F:methyltransferase activity"/>
    <property type="evidence" value="ECO:0007669"/>
    <property type="project" value="UniProtKB-KW"/>
</dbReference>
<reference evidence="15 16" key="1">
    <citation type="submission" date="2024-11" db="EMBL/GenBank/DDBJ databases">
        <title>Chromosome-level genome assembly of the freshwater bivalve Anodonta woodiana.</title>
        <authorList>
            <person name="Chen X."/>
        </authorList>
    </citation>
    <scope>NUCLEOTIDE SEQUENCE [LARGE SCALE GENOMIC DNA]</scope>
    <source>
        <strain evidence="15">MN2024</strain>
        <tissue evidence="15">Gills</tissue>
    </source>
</reference>
<sequence length="738" mass="83581">MYNCKETTRDMSETTRHKTKKTRRESAVQGTNDSSIVSKCSMAATGYFQDDYLQYFVTKVTRRSPLIHRGYYIRARTMDYIMKKFLEIHTGKRQIISLGAGFDSTYFRLKHQNLLEEVTFCEIDFPDVVRRKKEIIMAQPPLLELIGEITHTKATDNLLVEIDSANYKLLGIDLGQPNTLEAVLKLCQIDFDCPTLLISECVLTYMTRRCASAVIKWAADTFTCGHFVIYEQINPNDAFGIFMQKHFHHIGSPLKSISHFPTLISQKTRFLKLGWSHCSAMDMNQFYTNLVPVEERQRIEMLEPFDEHEEFHLKCSHYFVLCAHMQAKHNLLSDLYFSPHDTVPTISTLGFVSFTCWNSNNQPLKLFGHCSVELDERHVLIIGGFGEQDGKHQRLTNLAVMDTKTMDTVLIQPDNNPREIEAFRMHATLSRLQSGKLLLIGGRISPVRLCTQVIQIDVNMASHISCDSMNINEGASICNSCDVNAISEESNERTNKTTRKLGQLLDSSHVTFIVVPQSGDIPGLRWRHTAVVYQQSDGVERVLIYGGRAQYSLTEEEPYVFTPHSSTWTRISTGGEKPEPRHSHSACVWKHNMVIAGGVNSDFQPLNTVYLLNLEKLQWKKLPTATLSPRYSHTAHIVGDILVLVGGVSMVHTSPGMALVHLPSGMVTEFILDDVKDEDQLKLLMLHKHTSHLPEPDDGHILILGGGGNCFSFGTHLNTTPVHLHIDQAVKYMQEFTL</sequence>
<dbReference type="AlphaFoldDB" id="A0ABD3T564"/>
<protein>
    <recommendedName>
        <fullName evidence="6">tRNA wybutosine-synthesizing protein 4</fullName>
        <ecNumber evidence="5">2.1.1.290</ecNumber>
        <ecNumber evidence="4">2.3.1.231</ecNumber>
    </recommendedName>
    <alternativeName>
        <fullName evidence="12">tRNA(Phe) (7-(3-amino-3-(methoxycarbonyl)propyl)wyosine(37)-N)-methoxycarbonyltransferase</fullName>
    </alternativeName>
    <alternativeName>
        <fullName evidence="11">tRNA(Phe) (7-(3-amino-3-carboxypropyl)wyosine(37)-O)-methyltransferase</fullName>
    </alternativeName>
</protein>
<comment type="caution">
    <text evidence="15">The sequence shown here is derived from an EMBL/GenBank/DDBJ whole genome shotgun (WGS) entry which is preliminary data.</text>
</comment>
<dbReference type="Pfam" id="PF04072">
    <property type="entry name" value="LCM"/>
    <property type="match status" value="1"/>
</dbReference>
<evidence type="ECO:0000256" key="4">
    <source>
        <dbReference type="ARBA" id="ARBA00012155"/>
    </source>
</evidence>
<dbReference type="InterPro" id="IPR007213">
    <property type="entry name" value="Ppm1/Ppm2/Tcmp"/>
</dbReference>
<dbReference type="EMBL" id="JBJQND010000019">
    <property type="protein sequence ID" value="KAL3831855.1"/>
    <property type="molecule type" value="Genomic_DNA"/>
</dbReference>
<dbReference type="InterPro" id="IPR029063">
    <property type="entry name" value="SAM-dependent_MTases_sf"/>
</dbReference>
<dbReference type="Gene3D" id="2.120.10.80">
    <property type="entry name" value="Kelch-type beta propeller"/>
    <property type="match status" value="2"/>
</dbReference>
<comment type="similarity">
    <text evidence="3">Belongs to the methyltransferase superfamily. LCMT family.</text>
</comment>
<evidence type="ECO:0000256" key="6">
    <source>
        <dbReference type="ARBA" id="ARBA00018045"/>
    </source>
</evidence>
<keyword evidence="9" id="KW-0949">S-adenosyl-L-methionine</keyword>
<dbReference type="Proteomes" id="UP001634394">
    <property type="component" value="Unassembled WGS sequence"/>
</dbReference>
<dbReference type="EC" id="2.1.1.290" evidence="5"/>
<evidence type="ECO:0000256" key="7">
    <source>
        <dbReference type="ARBA" id="ARBA00022603"/>
    </source>
</evidence>
<dbReference type="Pfam" id="PF24681">
    <property type="entry name" value="Kelch_KLHDC2_KLHL20_DRC7"/>
    <property type="match status" value="1"/>
</dbReference>
<dbReference type="GO" id="GO:0032259">
    <property type="term" value="P:methylation"/>
    <property type="evidence" value="ECO:0007669"/>
    <property type="project" value="UniProtKB-KW"/>
</dbReference>
<comment type="catalytic activity">
    <reaction evidence="1">
        <text>7-[(3S)-3-amino-3-carboxypropyl]wyosine(37) in tRNA(Phe) + S-adenosyl-L-methionine = 7-[(3S)-(3-amino-3-methoxycarbonyl)propyl]wyosine(37) in tRNA(Phe) + S-adenosyl-L-homocysteine</text>
        <dbReference type="Rhea" id="RHEA:36903"/>
        <dbReference type="Rhea" id="RHEA-COMP:10379"/>
        <dbReference type="Rhea" id="RHEA-COMP:11844"/>
        <dbReference type="ChEBI" id="CHEBI:57856"/>
        <dbReference type="ChEBI" id="CHEBI:59789"/>
        <dbReference type="ChEBI" id="CHEBI:73543"/>
        <dbReference type="ChEBI" id="CHEBI:74275"/>
        <dbReference type="EC" id="2.1.1.290"/>
    </reaction>
</comment>
<comment type="pathway">
    <text evidence="2">tRNA modification; wybutosine-tRNA(Phe) biosynthesis.</text>
</comment>
<feature type="region of interest" description="Disordered" evidence="14">
    <location>
        <begin position="1"/>
        <end position="30"/>
    </location>
</feature>
<evidence type="ECO:0000256" key="3">
    <source>
        <dbReference type="ARBA" id="ARBA00010703"/>
    </source>
</evidence>
<evidence type="ECO:0000313" key="15">
    <source>
        <dbReference type="EMBL" id="KAL3831855.1"/>
    </source>
</evidence>
<evidence type="ECO:0000313" key="16">
    <source>
        <dbReference type="Proteomes" id="UP001634394"/>
    </source>
</evidence>
<gene>
    <name evidence="15" type="ORF">ACJMK2_023552</name>
</gene>
<evidence type="ECO:0000256" key="5">
    <source>
        <dbReference type="ARBA" id="ARBA00012779"/>
    </source>
</evidence>
<proteinExistence type="inferred from homology"/>
<dbReference type="GO" id="GO:0008033">
    <property type="term" value="P:tRNA processing"/>
    <property type="evidence" value="ECO:0007669"/>
    <property type="project" value="UniProtKB-KW"/>
</dbReference>
<dbReference type="Gene3D" id="3.40.50.150">
    <property type="entry name" value="Vaccinia Virus protein VP39"/>
    <property type="match status" value="1"/>
</dbReference>
<evidence type="ECO:0000256" key="8">
    <source>
        <dbReference type="ARBA" id="ARBA00022679"/>
    </source>
</evidence>
<evidence type="ECO:0000256" key="9">
    <source>
        <dbReference type="ARBA" id="ARBA00022691"/>
    </source>
</evidence>
<evidence type="ECO:0000256" key="10">
    <source>
        <dbReference type="ARBA" id="ARBA00022694"/>
    </source>
</evidence>
<dbReference type="InterPro" id="IPR015915">
    <property type="entry name" value="Kelch-typ_b-propeller"/>
</dbReference>